<feature type="region of interest" description="Disordered" evidence="10">
    <location>
        <begin position="133"/>
        <end position="154"/>
    </location>
</feature>
<dbReference type="PANTHER" id="PTHR13032">
    <property type="entry name" value="MITOCHONDRIAL IMPORT INNER MEMBRANE TRANSLOCASE SUBUNIT TIM21"/>
    <property type="match status" value="1"/>
</dbReference>
<evidence type="ECO:0000256" key="9">
    <source>
        <dbReference type="RuleBase" id="RU367142"/>
    </source>
</evidence>
<proteinExistence type="inferred from homology"/>
<feature type="compositionally biased region" description="Polar residues" evidence="10">
    <location>
        <begin position="43"/>
        <end position="58"/>
    </location>
</feature>
<evidence type="ECO:0000256" key="4">
    <source>
        <dbReference type="ARBA" id="ARBA00022692"/>
    </source>
</evidence>
<keyword evidence="9" id="KW-0653">Protein transport</keyword>
<dbReference type="Gene3D" id="3.10.450.320">
    <property type="entry name" value="Mitochondrial import inner membrane translocase subunit Tim21"/>
    <property type="match status" value="1"/>
</dbReference>
<name>A0A9P6QH59_9FUNG</name>
<protein>
    <recommendedName>
        <fullName evidence="3 9">Mitochondrial import inner membrane translocase subunit Tim21</fullName>
    </recommendedName>
</protein>
<evidence type="ECO:0000256" key="5">
    <source>
        <dbReference type="ARBA" id="ARBA00022946"/>
    </source>
</evidence>
<comment type="similarity">
    <text evidence="2 9">Belongs to the TIM21 family.</text>
</comment>
<keyword evidence="5" id="KW-0809">Transit peptide</keyword>
<reference evidence="11" key="1">
    <citation type="journal article" date="2020" name="Fungal Divers.">
        <title>Resolving the Mortierellaceae phylogeny through synthesis of multi-gene phylogenetics and phylogenomics.</title>
        <authorList>
            <person name="Vandepol N."/>
            <person name="Liber J."/>
            <person name="Desiro A."/>
            <person name="Na H."/>
            <person name="Kennedy M."/>
            <person name="Barry K."/>
            <person name="Grigoriev I.V."/>
            <person name="Miller A.N."/>
            <person name="O'Donnell K."/>
            <person name="Stajich J.E."/>
            <person name="Bonito G."/>
        </authorList>
    </citation>
    <scope>NUCLEOTIDE SEQUENCE</scope>
    <source>
        <strain evidence="11">BC1065</strain>
    </source>
</reference>
<dbReference type="OrthoDB" id="436405at2759"/>
<keyword evidence="4 9" id="KW-0812">Transmembrane</keyword>
<evidence type="ECO:0000256" key="1">
    <source>
        <dbReference type="ARBA" id="ARBA00004304"/>
    </source>
</evidence>
<keyword evidence="9" id="KW-0813">Transport</keyword>
<dbReference type="InterPro" id="IPR038552">
    <property type="entry name" value="Tim21_IMS_sf"/>
</dbReference>
<evidence type="ECO:0000256" key="3">
    <source>
        <dbReference type="ARBA" id="ARBA00020726"/>
    </source>
</evidence>
<evidence type="ECO:0000256" key="2">
    <source>
        <dbReference type="ARBA" id="ARBA00010867"/>
    </source>
</evidence>
<sequence length="230" mass="25308">MASTLGLRARGAFSNLSRQSTFSVSSRWTLTPCTRQSIRRMATDQNKPPQHNNASRTTGGAIAHTREQVQWKDLTTPQKVVAATKTTTNFAVIGAGLVLVGAIGYAIVSELFGPSSDTAIFGDALDRLQELIGTPMKGHGDPSSSKRRRNRRISSQIVLDGEGKEHLLMRFFVEGPDNEGTAHLEMIKDSRGKWEYKYLFVDIPGGVRPAQRIFVEYNKFAGQPAVEDSK</sequence>
<evidence type="ECO:0000256" key="8">
    <source>
        <dbReference type="ARBA" id="ARBA00023136"/>
    </source>
</evidence>
<dbReference type="AlphaFoldDB" id="A0A9P6QH59"/>
<keyword evidence="6 9" id="KW-1133">Transmembrane helix</keyword>
<keyword evidence="8 9" id="KW-0472">Membrane</keyword>
<evidence type="ECO:0000256" key="6">
    <source>
        <dbReference type="ARBA" id="ARBA00022989"/>
    </source>
</evidence>
<dbReference type="Pfam" id="PF08294">
    <property type="entry name" value="TIM21"/>
    <property type="match status" value="1"/>
</dbReference>
<evidence type="ECO:0000313" key="12">
    <source>
        <dbReference type="Proteomes" id="UP000807716"/>
    </source>
</evidence>
<comment type="function">
    <text evidence="9">Essential component of the TIM23 complex, a complex that mediates the translocation of transit peptide-containing proteins across the mitochondrial inner membrane.</text>
</comment>
<comment type="caution">
    <text evidence="11">The sequence shown here is derived from an EMBL/GenBank/DDBJ whole genome shotgun (WGS) entry which is preliminary data.</text>
</comment>
<keyword evidence="9" id="KW-0811">Translocation</keyword>
<feature type="region of interest" description="Disordered" evidence="10">
    <location>
        <begin position="41"/>
        <end position="61"/>
    </location>
</feature>
<dbReference type="EMBL" id="JAAAJB010000068">
    <property type="protein sequence ID" value="KAG0267810.1"/>
    <property type="molecule type" value="Genomic_DNA"/>
</dbReference>
<comment type="subcellular location">
    <subcellularLocation>
        <location evidence="9">Mitochondrion inner membrane</location>
        <topology evidence="9">Single-pass membrane protein</topology>
    </subcellularLocation>
    <subcellularLocation>
        <location evidence="1">Mitochondrion membrane</location>
        <topology evidence="1">Single-pass membrane protein</topology>
    </subcellularLocation>
</comment>
<keyword evidence="9" id="KW-0999">Mitochondrion inner membrane</keyword>
<gene>
    <name evidence="11" type="primary">TIM21</name>
    <name evidence="11" type="ORF">DFQ27_008199</name>
</gene>
<comment type="subunit">
    <text evidence="9">Component of the TIM23 complex.</text>
</comment>
<dbReference type="GO" id="GO:0030150">
    <property type="term" value="P:protein import into mitochondrial matrix"/>
    <property type="evidence" value="ECO:0007669"/>
    <property type="project" value="UniProtKB-UniRule"/>
</dbReference>
<organism evidence="11 12">
    <name type="scientific">Actinomortierella ambigua</name>
    <dbReference type="NCBI Taxonomy" id="1343610"/>
    <lineage>
        <taxon>Eukaryota</taxon>
        <taxon>Fungi</taxon>
        <taxon>Fungi incertae sedis</taxon>
        <taxon>Mucoromycota</taxon>
        <taxon>Mortierellomycotina</taxon>
        <taxon>Mortierellomycetes</taxon>
        <taxon>Mortierellales</taxon>
        <taxon>Mortierellaceae</taxon>
        <taxon>Actinomortierella</taxon>
    </lineage>
</organism>
<evidence type="ECO:0000256" key="10">
    <source>
        <dbReference type="SAM" id="MobiDB-lite"/>
    </source>
</evidence>
<keyword evidence="7 9" id="KW-0496">Mitochondrion</keyword>
<keyword evidence="12" id="KW-1185">Reference proteome</keyword>
<feature type="transmembrane region" description="Helical" evidence="9">
    <location>
        <begin position="88"/>
        <end position="108"/>
    </location>
</feature>
<dbReference type="PANTHER" id="PTHR13032:SF6">
    <property type="entry name" value="MITOCHONDRIAL IMPORT INNER MEMBRANE TRANSLOCASE SUBUNIT TIM21"/>
    <property type="match status" value="1"/>
</dbReference>
<evidence type="ECO:0000256" key="7">
    <source>
        <dbReference type="ARBA" id="ARBA00023128"/>
    </source>
</evidence>
<dbReference type="GO" id="GO:0005744">
    <property type="term" value="C:TIM23 mitochondrial import inner membrane translocase complex"/>
    <property type="evidence" value="ECO:0007669"/>
    <property type="project" value="UniProtKB-UniRule"/>
</dbReference>
<accession>A0A9P6QH59</accession>
<dbReference type="Proteomes" id="UP000807716">
    <property type="component" value="Unassembled WGS sequence"/>
</dbReference>
<evidence type="ECO:0000313" key="11">
    <source>
        <dbReference type="EMBL" id="KAG0267810.1"/>
    </source>
</evidence>
<dbReference type="InterPro" id="IPR013261">
    <property type="entry name" value="Tim21"/>
</dbReference>